<accession>A0A7J6UFT4</accession>
<keyword evidence="1" id="KW-0862">Zinc</keyword>
<keyword evidence="1" id="KW-0479">Metal-binding</keyword>
<evidence type="ECO:0000313" key="5">
    <source>
        <dbReference type="EMBL" id="KAF4756003.1"/>
    </source>
</evidence>
<feature type="domain" description="B box-type" evidence="4">
    <location>
        <begin position="382"/>
        <end position="428"/>
    </location>
</feature>
<gene>
    <name evidence="5" type="ORF">FOZ62_023112</name>
</gene>
<evidence type="ECO:0000256" key="1">
    <source>
        <dbReference type="PROSITE-ProRule" id="PRU00024"/>
    </source>
</evidence>
<feature type="domain" description="WW" evidence="3">
    <location>
        <begin position="215"/>
        <end position="248"/>
    </location>
</feature>
<reference evidence="5 6" key="1">
    <citation type="submission" date="2020-04" db="EMBL/GenBank/DDBJ databases">
        <title>Perkinsus olseni comparative genomics.</title>
        <authorList>
            <person name="Bogema D.R."/>
        </authorList>
    </citation>
    <scope>NUCLEOTIDE SEQUENCE [LARGE SCALE GENOMIC DNA]</scope>
    <source>
        <strain evidence="5">ATCC PRA-205</strain>
    </source>
</reference>
<dbReference type="InterPro" id="IPR036020">
    <property type="entry name" value="WW_dom_sf"/>
</dbReference>
<name>A0A7J6UFT4_PEROL</name>
<dbReference type="InterPro" id="IPR000315">
    <property type="entry name" value="Znf_B-box"/>
</dbReference>
<organism evidence="5 6">
    <name type="scientific">Perkinsus olseni</name>
    <name type="common">Perkinsus atlanticus</name>
    <dbReference type="NCBI Taxonomy" id="32597"/>
    <lineage>
        <taxon>Eukaryota</taxon>
        <taxon>Sar</taxon>
        <taxon>Alveolata</taxon>
        <taxon>Perkinsozoa</taxon>
        <taxon>Perkinsea</taxon>
        <taxon>Perkinsida</taxon>
        <taxon>Perkinsidae</taxon>
        <taxon>Perkinsus</taxon>
    </lineage>
</organism>
<evidence type="ECO:0000259" key="3">
    <source>
        <dbReference type="PROSITE" id="PS50020"/>
    </source>
</evidence>
<evidence type="ECO:0000256" key="2">
    <source>
        <dbReference type="SAM" id="MobiDB-lite"/>
    </source>
</evidence>
<evidence type="ECO:0000313" key="6">
    <source>
        <dbReference type="Proteomes" id="UP000574390"/>
    </source>
</evidence>
<dbReference type="Proteomes" id="UP000574390">
    <property type="component" value="Unassembled WGS sequence"/>
</dbReference>
<dbReference type="PROSITE" id="PS50119">
    <property type="entry name" value="ZF_BBOX"/>
    <property type="match status" value="1"/>
</dbReference>
<feature type="compositionally biased region" description="Acidic residues" evidence="2">
    <location>
        <begin position="590"/>
        <end position="606"/>
    </location>
</feature>
<dbReference type="EMBL" id="JABANM010000415">
    <property type="protein sequence ID" value="KAF4756003.1"/>
    <property type="molecule type" value="Genomic_DNA"/>
</dbReference>
<evidence type="ECO:0000259" key="4">
    <source>
        <dbReference type="PROSITE" id="PS50119"/>
    </source>
</evidence>
<feature type="region of interest" description="Disordered" evidence="2">
    <location>
        <begin position="517"/>
        <end position="538"/>
    </location>
</feature>
<feature type="compositionally biased region" description="Basic and acidic residues" evidence="2">
    <location>
        <begin position="518"/>
        <end position="528"/>
    </location>
</feature>
<dbReference type="PROSITE" id="PS50020">
    <property type="entry name" value="WW_DOMAIN_2"/>
    <property type="match status" value="1"/>
</dbReference>
<dbReference type="SUPFAM" id="SSF51045">
    <property type="entry name" value="WW domain"/>
    <property type="match status" value="1"/>
</dbReference>
<sequence>MLSLSYPGPACTHAGYTTLCFHTLDWPERGCVLEMKKRHRVQLFGNIVDSKGTSEEQTPFQFRHRAADGEVTEGHIPVGFRSILPTESGSNLYLTVREGRKVTRPEYSVSWQSLENVIAEFSPSLDETWMRVVGYLEKKGLVSLAELEYLDADPFVLFGIDDPVTQKALRRLQNQVVLHCTTGDTPSEEEWMRYLCMDPLADADHKWVIEAFAEAELPTPWTSYKGIGSIVCFTNPETRVTTWQHPMHDYFRQLLSYCKSAEDLEDILKIRVHRLLWSYEFIHSHPGAEAEPLISPSQLRKLGTIFGVDLAKEGHLVRVLKRFLKIFAEEYQQRNDISKSQVIICVDTLSTETERWEVLKDNWEDALGGGRNHNIDIPALANGEVACVECPDKPALSYCLECRDHTCLDCFNKLHRKGHRSRHAVFKLVRCSLCESMPARLRCQVTSKSFCHDCYAMKHIHTLSALEKEMRPTLIDYVSLKADVLGKASQGDVELNETGALAERQYNAGTLGIRRSKRSVDNTDRDGKGVLLMDTSRSDDDEEDLLTSSILGSHWHPFYDSTGIMYYYNFSTGEKMRRSPVDTSAPGKGDDDETNDDDDSDDDDESSSQGIAAVV</sequence>
<dbReference type="CDD" id="cd19757">
    <property type="entry name" value="Bbox1"/>
    <property type="match status" value="1"/>
</dbReference>
<proteinExistence type="predicted"/>
<dbReference type="GO" id="GO:0008270">
    <property type="term" value="F:zinc ion binding"/>
    <property type="evidence" value="ECO:0007669"/>
    <property type="project" value="UniProtKB-KW"/>
</dbReference>
<protein>
    <submittedName>
        <fullName evidence="5">Uncharacterized protein</fullName>
    </submittedName>
</protein>
<dbReference type="AlphaFoldDB" id="A0A7J6UFT4"/>
<dbReference type="InterPro" id="IPR001202">
    <property type="entry name" value="WW_dom"/>
</dbReference>
<keyword evidence="1" id="KW-0863">Zinc-finger</keyword>
<dbReference type="SMART" id="SM00456">
    <property type="entry name" value="WW"/>
    <property type="match status" value="2"/>
</dbReference>
<feature type="region of interest" description="Disordered" evidence="2">
    <location>
        <begin position="576"/>
        <end position="615"/>
    </location>
</feature>
<comment type="caution">
    <text evidence="5">The sequence shown here is derived from an EMBL/GenBank/DDBJ whole genome shotgun (WGS) entry which is preliminary data.</text>
</comment>